<dbReference type="GO" id="GO:0008710">
    <property type="term" value="F:8-amino-7-oxononanoate synthase activity"/>
    <property type="evidence" value="ECO:0007669"/>
    <property type="project" value="UniProtKB-UniRule"/>
</dbReference>
<dbReference type="InterPro" id="IPR004723">
    <property type="entry name" value="AONS_Archaea/Proteobacteria"/>
</dbReference>
<dbReference type="EMBL" id="NIQC01000041">
    <property type="protein sequence ID" value="OWZ82796.1"/>
    <property type="molecule type" value="Genomic_DNA"/>
</dbReference>
<dbReference type="InterPro" id="IPR015424">
    <property type="entry name" value="PyrdxlP-dep_Trfase"/>
</dbReference>
<keyword evidence="6 12" id="KW-0808">Transferase</keyword>
<proteinExistence type="inferred from homology"/>
<dbReference type="InterPro" id="IPR004839">
    <property type="entry name" value="Aminotransferase_I/II_large"/>
</dbReference>
<accession>A0A226BUW7</accession>
<comment type="cofactor">
    <cofactor evidence="1 11 12">
        <name>pyridoxal 5'-phosphate</name>
        <dbReference type="ChEBI" id="CHEBI:597326"/>
    </cofactor>
</comment>
<dbReference type="NCBIfam" id="NF005394">
    <property type="entry name" value="PRK06939.1"/>
    <property type="match status" value="1"/>
</dbReference>
<dbReference type="InterPro" id="IPR015421">
    <property type="entry name" value="PyrdxlP-dep_Trfase_major"/>
</dbReference>
<comment type="subunit">
    <text evidence="5 12">Homodimer.</text>
</comment>
<comment type="caution">
    <text evidence="14">The sequence shown here is derived from an EMBL/GenBank/DDBJ whole genome shotgun (WGS) entry which is preliminary data.</text>
</comment>
<comment type="similarity">
    <text evidence="4 12">Belongs to the class-II pyridoxal-phosphate-dependent aminotransferase family. BioF subfamily.</text>
</comment>
<evidence type="ECO:0000313" key="15">
    <source>
        <dbReference type="Proteomes" id="UP000214588"/>
    </source>
</evidence>
<dbReference type="NCBIfam" id="TIGR00858">
    <property type="entry name" value="bioF"/>
    <property type="match status" value="1"/>
</dbReference>
<dbReference type="OrthoDB" id="9807157at2"/>
<dbReference type="PROSITE" id="PS00599">
    <property type="entry name" value="AA_TRANSFER_CLASS_2"/>
    <property type="match status" value="1"/>
</dbReference>
<evidence type="ECO:0000256" key="2">
    <source>
        <dbReference type="ARBA" id="ARBA00002513"/>
    </source>
</evidence>
<dbReference type="RefSeq" id="WP_089024498.1">
    <property type="nucleotide sequence ID" value="NZ_NIQC01000041.1"/>
</dbReference>
<reference evidence="14 15" key="1">
    <citation type="submission" date="2017-06" db="EMBL/GenBank/DDBJ databases">
        <title>Draft Genome Sequence of Natranaerobius trueperi halophilic, alkalithermophilic bacteria from soda lakes.</title>
        <authorList>
            <person name="Zhao B."/>
        </authorList>
    </citation>
    <scope>NUCLEOTIDE SEQUENCE [LARGE SCALE GENOMIC DNA]</scope>
    <source>
        <strain evidence="14 15">DSM 18760</strain>
    </source>
</reference>
<name>A0A226BUW7_9FIRM</name>
<dbReference type="Proteomes" id="UP000214588">
    <property type="component" value="Unassembled WGS sequence"/>
</dbReference>
<evidence type="ECO:0000256" key="10">
    <source>
        <dbReference type="ARBA" id="ARBA00047715"/>
    </source>
</evidence>
<evidence type="ECO:0000256" key="7">
    <source>
        <dbReference type="ARBA" id="ARBA00022756"/>
    </source>
</evidence>
<dbReference type="InterPro" id="IPR050087">
    <property type="entry name" value="AON_synthase_class-II"/>
</dbReference>
<gene>
    <name evidence="14" type="ORF">CDO51_12160</name>
</gene>
<dbReference type="GO" id="GO:0009102">
    <property type="term" value="P:biotin biosynthetic process"/>
    <property type="evidence" value="ECO:0007669"/>
    <property type="project" value="UniProtKB-UniRule"/>
</dbReference>
<comment type="pathway">
    <text evidence="3 12">Cofactor biosynthesis; biotin biosynthesis.</text>
</comment>
<dbReference type="PANTHER" id="PTHR13693">
    <property type="entry name" value="CLASS II AMINOTRANSFERASE/8-AMINO-7-OXONONANOATE SYNTHASE"/>
    <property type="match status" value="1"/>
</dbReference>
<comment type="catalytic activity">
    <reaction evidence="10 12">
        <text>6-carboxyhexanoyl-[ACP] + L-alanine + H(+) = (8S)-8-amino-7-oxononanoate + holo-[ACP] + CO2</text>
        <dbReference type="Rhea" id="RHEA:42288"/>
        <dbReference type="Rhea" id="RHEA-COMP:9685"/>
        <dbReference type="Rhea" id="RHEA-COMP:9955"/>
        <dbReference type="ChEBI" id="CHEBI:15378"/>
        <dbReference type="ChEBI" id="CHEBI:16526"/>
        <dbReference type="ChEBI" id="CHEBI:57972"/>
        <dbReference type="ChEBI" id="CHEBI:64479"/>
        <dbReference type="ChEBI" id="CHEBI:78846"/>
        <dbReference type="ChEBI" id="CHEBI:149468"/>
        <dbReference type="EC" id="2.3.1.47"/>
    </reaction>
</comment>
<evidence type="ECO:0000256" key="3">
    <source>
        <dbReference type="ARBA" id="ARBA00004746"/>
    </source>
</evidence>
<feature type="domain" description="Aminotransferase class I/classII large" evidence="13">
    <location>
        <begin position="42"/>
        <end position="382"/>
    </location>
</feature>
<dbReference type="CDD" id="cd06454">
    <property type="entry name" value="KBL_like"/>
    <property type="match status" value="1"/>
</dbReference>
<protein>
    <recommendedName>
        <fullName evidence="12">8-amino-7-ketopelargonate synthase</fullName>
        <ecNumber evidence="12">2.3.1.47</ecNumber>
    </recommendedName>
</protein>
<dbReference type="GO" id="GO:0030170">
    <property type="term" value="F:pyridoxal phosphate binding"/>
    <property type="evidence" value="ECO:0007669"/>
    <property type="project" value="InterPro"/>
</dbReference>
<evidence type="ECO:0000256" key="6">
    <source>
        <dbReference type="ARBA" id="ARBA00022679"/>
    </source>
</evidence>
<keyword evidence="8 11" id="KW-0663">Pyridoxal phosphate</keyword>
<keyword evidence="7" id="KW-0093">Biotin biosynthesis</keyword>
<dbReference type="AlphaFoldDB" id="A0A226BUW7"/>
<evidence type="ECO:0000256" key="4">
    <source>
        <dbReference type="ARBA" id="ARBA00010008"/>
    </source>
</evidence>
<keyword evidence="15" id="KW-1185">Reference proteome</keyword>
<dbReference type="PANTHER" id="PTHR13693:SF3">
    <property type="entry name" value="LD36009P"/>
    <property type="match status" value="1"/>
</dbReference>
<comment type="function">
    <text evidence="2 12">Catalyzes the decarboxylative condensation of pimeloyl-[acyl-carrier protein] and L-alanine to produce 8-amino-7-oxononanoate (AON), [acyl-carrier protein], and carbon dioxide.</text>
</comment>
<keyword evidence="9" id="KW-0012">Acyltransferase</keyword>
<feature type="modified residue" description="N6-(pyridoxal phosphate)lysine" evidence="11">
    <location>
        <position position="241"/>
    </location>
</feature>
<dbReference type="SUPFAM" id="SSF53383">
    <property type="entry name" value="PLP-dependent transferases"/>
    <property type="match status" value="1"/>
</dbReference>
<dbReference type="InterPro" id="IPR001917">
    <property type="entry name" value="Aminotrans_II_pyridoxalP_BS"/>
</dbReference>
<dbReference type="NCBIfam" id="TIGR01825">
    <property type="entry name" value="gly_Cac_T_rel"/>
    <property type="match status" value="1"/>
</dbReference>
<evidence type="ECO:0000256" key="9">
    <source>
        <dbReference type="ARBA" id="ARBA00023315"/>
    </source>
</evidence>
<dbReference type="Gene3D" id="3.40.640.10">
    <property type="entry name" value="Type I PLP-dependent aspartate aminotransferase-like (Major domain)"/>
    <property type="match status" value="1"/>
</dbReference>
<organism evidence="14 15">
    <name type="scientific">Natranaerobius trueperi</name>
    <dbReference type="NCBI Taxonomy" id="759412"/>
    <lineage>
        <taxon>Bacteria</taxon>
        <taxon>Bacillati</taxon>
        <taxon>Bacillota</taxon>
        <taxon>Clostridia</taxon>
        <taxon>Natranaerobiales</taxon>
        <taxon>Natranaerobiaceae</taxon>
        <taxon>Natranaerobius</taxon>
    </lineage>
</organism>
<evidence type="ECO:0000256" key="5">
    <source>
        <dbReference type="ARBA" id="ARBA00011738"/>
    </source>
</evidence>
<dbReference type="Pfam" id="PF00155">
    <property type="entry name" value="Aminotran_1_2"/>
    <property type="match status" value="1"/>
</dbReference>
<evidence type="ECO:0000256" key="12">
    <source>
        <dbReference type="RuleBase" id="RU003693"/>
    </source>
</evidence>
<dbReference type="Gene3D" id="3.90.1150.10">
    <property type="entry name" value="Aspartate Aminotransferase, domain 1"/>
    <property type="match status" value="1"/>
</dbReference>
<evidence type="ECO:0000256" key="1">
    <source>
        <dbReference type="ARBA" id="ARBA00001933"/>
    </source>
</evidence>
<evidence type="ECO:0000313" key="14">
    <source>
        <dbReference type="EMBL" id="OWZ82796.1"/>
    </source>
</evidence>
<evidence type="ECO:0000256" key="11">
    <source>
        <dbReference type="PIRSR" id="PIRSR604723-51"/>
    </source>
</evidence>
<dbReference type="FunFam" id="3.40.640.10:FF:000006">
    <property type="entry name" value="5-aminolevulinate synthase, mitochondrial"/>
    <property type="match status" value="1"/>
</dbReference>
<dbReference type="UniPathway" id="UPA00078"/>
<dbReference type="InterPro" id="IPR010962">
    <property type="entry name" value="AONS_Archaea/Firmicutes"/>
</dbReference>
<evidence type="ECO:0000259" key="13">
    <source>
        <dbReference type="Pfam" id="PF00155"/>
    </source>
</evidence>
<sequence length="393" mass="42385">MSSNKHLDFIENDLNELKEKGLYKNIKTIESPQGAWVNIKGKKVLNFCSNNYLGMANHPRVTDAAKNAIKDYGVGPGAVRTIAGDMDIHQKLEKKLAEFKGVEAALSVQSGFKANLSAIPSLVGKGDTIISDALNHASIIDGSRLSRAEIKVYSHNDVNELEEILKQNPPGKKLIITDGVFSMDGDIAPLPEIVELAEKYGAMTLVDDAHGEGVLGDSGKGIVDHFGLHGRVDVEVGTFSKALGVMGGCIAGSKQIVEYIKQKARPFTFSSALTVPDTAATLEAINILSESDELVLKLWDNAEYFKQGVRDLGLDTGGSETPITPVMIGDAKDATTFSERLFKEDVFAQAIGFPLVPQGQARIRAMISAAHSKEDLDFALDKFAKVGKEMNLI</sequence>
<evidence type="ECO:0000256" key="8">
    <source>
        <dbReference type="ARBA" id="ARBA00022898"/>
    </source>
</evidence>
<dbReference type="EC" id="2.3.1.47" evidence="12"/>
<dbReference type="InterPro" id="IPR015422">
    <property type="entry name" value="PyrdxlP-dep_Trfase_small"/>
</dbReference>